<feature type="domain" description="HP1451 C-terminal" evidence="1">
    <location>
        <begin position="55"/>
        <end position="121"/>
    </location>
</feature>
<dbReference type="InterPro" id="IPR039247">
    <property type="entry name" value="KhpB"/>
</dbReference>
<dbReference type="Gene3D" id="3.30.1370.180">
    <property type="match status" value="1"/>
</dbReference>
<sequence length="122" mass="14182">MRLYNPQTLLIEINGPDSALIIGEKGYRYNALSYLLFNWIHYKHNYNIRLEVASFLKDQEEMMEVYLQGVMMAVHEVGKAQTKPLDGMLLHIALKRLREAFPNKHVVIEQNSQHESVVVVND</sequence>
<reference evidence="2 3" key="1">
    <citation type="submission" date="2021-07" db="EMBL/GenBank/DDBJ databases">
        <title>Novel Helicobacter sp. Isolated from a cat.</title>
        <authorList>
            <person name="Rimbara E."/>
            <person name="Suzuki M."/>
        </authorList>
    </citation>
    <scope>NUCLEOTIDE SEQUENCE [LARGE SCALE GENOMIC DNA]</scope>
    <source>
        <strain evidence="3">NHP19-012</strain>
    </source>
</reference>
<dbReference type="Proteomes" id="UP000826146">
    <property type="component" value="Chromosome"/>
</dbReference>
<dbReference type="PANTHER" id="PTHR35800:SF1">
    <property type="entry name" value="RNA-BINDING PROTEIN KHPB"/>
    <property type="match status" value="1"/>
</dbReference>
<gene>
    <name evidence="2" type="ORF">NHP190012_05300</name>
</gene>
<evidence type="ECO:0000313" key="2">
    <source>
        <dbReference type="EMBL" id="BCZ18888.1"/>
    </source>
</evidence>
<dbReference type="Pfam" id="PF18472">
    <property type="entry name" value="HP1451_C"/>
    <property type="match status" value="1"/>
</dbReference>
<organism evidence="2 3">
    <name type="scientific">Helicobacter gastrofelis</name>
    <dbReference type="NCBI Taxonomy" id="2849642"/>
    <lineage>
        <taxon>Bacteria</taxon>
        <taxon>Pseudomonadati</taxon>
        <taxon>Campylobacterota</taxon>
        <taxon>Epsilonproteobacteria</taxon>
        <taxon>Campylobacterales</taxon>
        <taxon>Helicobacteraceae</taxon>
        <taxon>Helicobacter</taxon>
    </lineage>
</organism>
<keyword evidence="3" id="KW-1185">Reference proteome</keyword>
<dbReference type="InterPro" id="IPR040977">
    <property type="entry name" value="HP1451_C"/>
</dbReference>
<dbReference type="InterPro" id="IPR015946">
    <property type="entry name" value="KH_dom-like_a/b"/>
</dbReference>
<evidence type="ECO:0000259" key="1">
    <source>
        <dbReference type="Pfam" id="PF18472"/>
    </source>
</evidence>
<evidence type="ECO:0000313" key="3">
    <source>
        <dbReference type="Proteomes" id="UP000826146"/>
    </source>
</evidence>
<proteinExistence type="predicted"/>
<name>A0ABM7SG00_9HELI</name>
<accession>A0ABM7SG00</accession>
<dbReference type="EMBL" id="AP024819">
    <property type="protein sequence ID" value="BCZ18888.1"/>
    <property type="molecule type" value="Genomic_DNA"/>
</dbReference>
<dbReference type="PANTHER" id="PTHR35800">
    <property type="entry name" value="PROTEIN JAG"/>
    <property type="match status" value="1"/>
</dbReference>
<dbReference type="Gene3D" id="3.30.300.20">
    <property type="match status" value="1"/>
</dbReference>
<protein>
    <recommendedName>
        <fullName evidence="1">HP1451 C-terminal domain-containing protein</fullName>
    </recommendedName>
</protein>